<dbReference type="Proteomes" id="UP001153069">
    <property type="component" value="Unassembled WGS sequence"/>
</dbReference>
<sequence length="106" mass="12322">MSWFGDTLQPWRSNNTQSNENNMTEHTINQPDLDDWETQVQSALHNNLAFEKDLFQPGMSVTDLMELYAKAEPFDNVEQWTRGFAFTATTFCPTLWNIIGFVRLNT</sequence>
<proteinExistence type="predicted"/>
<name>A0A9N8HIS7_9STRA</name>
<comment type="caution">
    <text evidence="2">The sequence shown here is derived from an EMBL/GenBank/DDBJ whole genome shotgun (WGS) entry which is preliminary data.</text>
</comment>
<feature type="compositionally biased region" description="Polar residues" evidence="1">
    <location>
        <begin position="10"/>
        <end position="29"/>
    </location>
</feature>
<evidence type="ECO:0000256" key="1">
    <source>
        <dbReference type="SAM" id="MobiDB-lite"/>
    </source>
</evidence>
<evidence type="ECO:0000313" key="3">
    <source>
        <dbReference type="Proteomes" id="UP001153069"/>
    </source>
</evidence>
<feature type="region of interest" description="Disordered" evidence="1">
    <location>
        <begin position="1"/>
        <end position="29"/>
    </location>
</feature>
<protein>
    <submittedName>
        <fullName evidence="2">Uncharacterized protein</fullName>
    </submittedName>
</protein>
<organism evidence="2 3">
    <name type="scientific">Seminavis robusta</name>
    <dbReference type="NCBI Taxonomy" id="568900"/>
    <lineage>
        <taxon>Eukaryota</taxon>
        <taxon>Sar</taxon>
        <taxon>Stramenopiles</taxon>
        <taxon>Ochrophyta</taxon>
        <taxon>Bacillariophyta</taxon>
        <taxon>Bacillariophyceae</taxon>
        <taxon>Bacillariophycidae</taxon>
        <taxon>Naviculales</taxon>
        <taxon>Naviculaceae</taxon>
        <taxon>Seminavis</taxon>
    </lineage>
</organism>
<evidence type="ECO:0000313" key="2">
    <source>
        <dbReference type="EMBL" id="CAB9515471.1"/>
    </source>
</evidence>
<accession>A0A9N8HIS7</accession>
<dbReference type="EMBL" id="CAICTM010000717">
    <property type="protein sequence ID" value="CAB9515471.1"/>
    <property type="molecule type" value="Genomic_DNA"/>
</dbReference>
<reference evidence="2" key="1">
    <citation type="submission" date="2020-06" db="EMBL/GenBank/DDBJ databases">
        <authorList>
            <consortium name="Plant Systems Biology data submission"/>
        </authorList>
    </citation>
    <scope>NUCLEOTIDE SEQUENCE</scope>
    <source>
        <strain evidence="2">D6</strain>
    </source>
</reference>
<gene>
    <name evidence="2" type="ORF">SEMRO_718_G192150.1</name>
</gene>
<keyword evidence="3" id="KW-1185">Reference proteome</keyword>
<dbReference type="AlphaFoldDB" id="A0A9N8HIS7"/>